<dbReference type="EMBL" id="CACVKT020008337">
    <property type="protein sequence ID" value="CAC5414226.1"/>
    <property type="molecule type" value="Genomic_DNA"/>
</dbReference>
<dbReference type="Proteomes" id="UP000507470">
    <property type="component" value="Unassembled WGS sequence"/>
</dbReference>
<proteinExistence type="predicted"/>
<evidence type="ECO:0000313" key="1">
    <source>
        <dbReference type="EMBL" id="CAC5414226.1"/>
    </source>
</evidence>
<reference evidence="1 2" key="1">
    <citation type="submission" date="2020-06" db="EMBL/GenBank/DDBJ databases">
        <authorList>
            <person name="Li R."/>
            <person name="Bekaert M."/>
        </authorList>
    </citation>
    <scope>NUCLEOTIDE SEQUENCE [LARGE SCALE GENOMIC DNA]</scope>
    <source>
        <strain evidence="2">wild</strain>
    </source>
</reference>
<accession>A0A6J8E269</accession>
<sequence>MFYEDSIDGKAPEEIDILVCAADQAFKMGTDLDEFSGKLYLVTFALLNNKTDIAMSVLFPIMCKTKPFIYSGWCSKKDIQVLQFLNNEIHYIEYDNINEEVSNCYDIIFPKNVVHFVSEPIKYELFLQQCTKQWNFCLYHPVVYTFFLMFEITRKKNGQMTAENKILSKLATFIGDCEGVTNVTELTVSLVSVITNVGE</sequence>
<keyword evidence="2" id="KW-1185">Reference proteome</keyword>
<dbReference type="OrthoDB" id="6119992at2759"/>
<evidence type="ECO:0000313" key="2">
    <source>
        <dbReference type="Proteomes" id="UP000507470"/>
    </source>
</evidence>
<organism evidence="1 2">
    <name type="scientific">Mytilus coruscus</name>
    <name type="common">Sea mussel</name>
    <dbReference type="NCBI Taxonomy" id="42192"/>
    <lineage>
        <taxon>Eukaryota</taxon>
        <taxon>Metazoa</taxon>
        <taxon>Spiralia</taxon>
        <taxon>Lophotrochozoa</taxon>
        <taxon>Mollusca</taxon>
        <taxon>Bivalvia</taxon>
        <taxon>Autobranchia</taxon>
        <taxon>Pteriomorphia</taxon>
        <taxon>Mytilida</taxon>
        <taxon>Mytiloidea</taxon>
        <taxon>Mytilidae</taxon>
        <taxon>Mytilinae</taxon>
        <taxon>Mytilus</taxon>
    </lineage>
</organism>
<protein>
    <submittedName>
        <fullName evidence="1">Uncharacterized protein</fullName>
    </submittedName>
</protein>
<name>A0A6J8E269_MYTCO</name>
<dbReference type="AlphaFoldDB" id="A0A6J8E269"/>
<gene>
    <name evidence="1" type="ORF">MCOR_47064</name>
</gene>